<dbReference type="PRINTS" id="PR02047">
    <property type="entry name" value="BREFELDNASP4"/>
</dbReference>
<keyword evidence="4 5" id="KW-0472">Membrane</keyword>
<evidence type="ECO:0000313" key="6">
    <source>
        <dbReference type="EMBL" id="PHH58933.1"/>
    </source>
</evidence>
<dbReference type="InterPro" id="IPR052430">
    <property type="entry name" value="IVT-Associated"/>
</dbReference>
<evidence type="ECO:0000256" key="5">
    <source>
        <dbReference type="SAM" id="Phobius"/>
    </source>
</evidence>
<dbReference type="OrthoDB" id="1924968at2759"/>
<evidence type="ECO:0000256" key="3">
    <source>
        <dbReference type="ARBA" id="ARBA00022989"/>
    </source>
</evidence>
<dbReference type="GO" id="GO:0016020">
    <property type="term" value="C:membrane"/>
    <property type="evidence" value="ECO:0007669"/>
    <property type="project" value="UniProtKB-SubCell"/>
</dbReference>
<organism evidence="6 7">
    <name type="scientific">Ophiocordyceps australis</name>
    <dbReference type="NCBI Taxonomy" id="1399860"/>
    <lineage>
        <taxon>Eukaryota</taxon>
        <taxon>Fungi</taxon>
        <taxon>Dikarya</taxon>
        <taxon>Ascomycota</taxon>
        <taxon>Pezizomycotina</taxon>
        <taxon>Sordariomycetes</taxon>
        <taxon>Hypocreomycetidae</taxon>
        <taxon>Hypocreales</taxon>
        <taxon>Ophiocordycipitaceae</taxon>
        <taxon>Ophiocordyceps</taxon>
    </lineage>
</organism>
<proteinExistence type="predicted"/>
<evidence type="ECO:0000256" key="1">
    <source>
        <dbReference type="ARBA" id="ARBA00004141"/>
    </source>
</evidence>
<dbReference type="PANTHER" id="PTHR47804">
    <property type="entry name" value="60S RIBOSOMAL PROTEIN L19"/>
    <property type="match status" value="1"/>
</dbReference>
<feature type="transmembrane region" description="Helical" evidence="5">
    <location>
        <begin position="159"/>
        <end position="183"/>
    </location>
</feature>
<gene>
    <name evidence="6" type="ORF">CDD82_2605</name>
</gene>
<keyword evidence="2 5" id="KW-0812">Transmembrane</keyword>
<accession>A0A2C5XU69</accession>
<sequence>MDADTDHGVTTGNGIRYKIWRVLHRLEGFETKYAFKVCLVCVLLSVPSYLDASKGWWDKYECWWAVAMSWIVMHPQIGGNLQDFVMRASLAILGAAWSGAGYAAGGGNPYVMAVFAAVYMPPMLYRFTLTSHPRSGLVGCMSFTVISQSLVTSRDASPVLLAVLQGVVFLVGTTVPIVVNWALWPFVARHELRSALSTMMFFMSVVYRSVVGRYVYFEQGKEPTPAEVERSEILEGRLREGFVRIRQLLTLAEKELRLRAPFDARAYSALADACEGFFEYLISVRQAALVYQPGHIRDDDNTDGGGGGAQALLTYRRDAVAAILGNLY</sequence>
<reference evidence="6 7" key="1">
    <citation type="submission" date="2017-06" db="EMBL/GenBank/DDBJ databases">
        <title>Ant-infecting Ophiocordyceps genomes reveal a high diversity of potential behavioral manipulation genes and a possible major role for enterotoxins.</title>
        <authorList>
            <person name="De Bekker C."/>
            <person name="Evans H.C."/>
            <person name="Brachmann A."/>
            <person name="Hughes D.P."/>
        </authorList>
    </citation>
    <scope>NUCLEOTIDE SEQUENCE [LARGE SCALE GENOMIC DNA]</scope>
    <source>
        <strain evidence="6 7">1348a</strain>
    </source>
</reference>
<dbReference type="InterPro" id="IPR023244">
    <property type="entry name" value="Brefeldin_A-sensitivity_4"/>
</dbReference>
<evidence type="ECO:0000256" key="4">
    <source>
        <dbReference type="ARBA" id="ARBA00023136"/>
    </source>
</evidence>
<keyword evidence="3 5" id="KW-1133">Transmembrane helix</keyword>
<comment type="subcellular location">
    <subcellularLocation>
        <location evidence="1">Membrane</location>
        <topology evidence="1">Multi-pass membrane protein</topology>
    </subcellularLocation>
</comment>
<dbReference type="PANTHER" id="PTHR47804:SF3">
    <property type="entry name" value="PROTEIN BRE4"/>
    <property type="match status" value="1"/>
</dbReference>
<dbReference type="AlphaFoldDB" id="A0A2C5XU69"/>
<dbReference type="EMBL" id="NJEU01001979">
    <property type="protein sequence ID" value="PHH58933.1"/>
    <property type="molecule type" value="Genomic_DNA"/>
</dbReference>
<evidence type="ECO:0000256" key="2">
    <source>
        <dbReference type="ARBA" id="ARBA00022692"/>
    </source>
</evidence>
<keyword evidence="7" id="KW-1185">Reference proteome</keyword>
<name>A0A2C5XU69_9HYPO</name>
<protein>
    <submittedName>
        <fullName evidence="6">Uncharacterized protein</fullName>
    </submittedName>
</protein>
<dbReference type="Proteomes" id="UP000224854">
    <property type="component" value="Unassembled WGS sequence"/>
</dbReference>
<evidence type="ECO:0000313" key="7">
    <source>
        <dbReference type="Proteomes" id="UP000224854"/>
    </source>
</evidence>
<comment type="caution">
    <text evidence="6">The sequence shown here is derived from an EMBL/GenBank/DDBJ whole genome shotgun (WGS) entry which is preliminary data.</text>
</comment>